<evidence type="ECO:0000313" key="1">
    <source>
        <dbReference type="EMBL" id="MCD7469452.1"/>
    </source>
</evidence>
<dbReference type="EMBL" id="JACEIK010001445">
    <property type="protein sequence ID" value="MCD7469452.1"/>
    <property type="molecule type" value="Genomic_DNA"/>
</dbReference>
<sequence>MNYERPVQTATSGPDLAGEMAAALAAASIKFQVFNFTKGGLIQLNHGRGQPLQYVANAAFLASLFVDYMNATGVPGWNCGPNFISFNDLHPVLPLPRSIIF</sequence>
<proteinExistence type="predicted"/>
<dbReference type="Proteomes" id="UP000823775">
    <property type="component" value="Unassembled WGS sequence"/>
</dbReference>
<organism evidence="1 2">
    <name type="scientific">Datura stramonium</name>
    <name type="common">Jimsonweed</name>
    <name type="synonym">Common thornapple</name>
    <dbReference type="NCBI Taxonomy" id="4076"/>
    <lineage>
        <taxon>Eukaryota</taxon>
        <taxon>Viridiplantae</taxon>
        <taxon>Streptophyta</taxon>
        <taxon>Embryophyta</taxon>
        <taxon>Tracheophyta</taxon>
        <taxon>Spermatophyta</taxon>
        <taxon>Magnoliopsida</taxon>
        <taxon>eudicotyledons</taxon>
        <taxon>Gunneridae</taxon>
        <taxon>Pentapetalae</taxon>
        <taxon>asterids</taxon>
        <taxon>lamiids</taxon>
        <taxon>Solanales</taxon>
        <taxon>Solanaceae</taxon>
        <taxon>Solanoideae</taxon>
        <taxon>Datureae</taxon>
        <taxon>Datura</taxon>
    </lineage>
</organism>
<protein>
    <recommendedName>
        <fullName evidence="3">Cellulase</fullName>
    </recommendedName>
</protein>
<dbReference type="PANTHER" id="PTHR22298">
    <property type="entry name" value="ENDO-1,4-BETA-GLUCANASE"/>
    <property type="match status" value="1"/>
</dbReference>
<gene>
    <name evidence="1" type="ORF">HAX54_008503</name>
</gene>
<evidence type="ECO:0008006" key="3">
    <source>
        <dbReference type="Google" id="ProtNLM"/>
    </source>
</evidence>
<accession>A0ABS8TDH1</accession>
<name>A0ABS8TDH1_DATST</name>
<comment type="caution">
    <text evidence="1">The sequence shown here is derived from an EMBL/GenBank/DDBJ whole genome shotgun (WGS) entry which is preliminary data.</text>
</comment>
<reference evidence="1 2" key="1">
    <citation type="journal article" date="2021" name="BMC Genomics">
        <title>Datura genome reveals duplications of psychoactive alkaloid biosynthetic genes and high mutation rate following tissue culture.</title>
        <authorList>
            <person name="Rajewski A."/>
            <person name="Carter-House D."/>
            <person name="Stajich J."/>
            <person name="Litt A."/>
        </authorList>
    </citation>
    <scope>NUCLEOTIDE SEQUENCE [LARGE SCALE GENOMIC DNA]</scope>
    <source>
        <strain evidence="1">AR-01</strain>
    </source>
</reference>
<evidence type="ECO:0000313" key="2">
    <source>
        <dbReference type="Proteomes" id="UP000823775"/>
    </source>
</evidence>
<keyword evidence="2" id="KW-1185">Reference proteome</keyword>